<accession>A0ABS2DJS5</accession>
<name>A0ABS2DJS5_9BACI</name>
<evidence type="ECO:0000313" key="3">
    <source>
        <dbReference type="Proteomes" id="UP001518925"/>
    </source>
</evidence>
<evidence type="ECO:0000259" key="1">
    <source>
        <dbReference type="PROSITE" id="PS50943"/>
    </source>
</evidence>
<feature type="domain" description="HTH cro/C1-type" evidence="1">
    <location>
        <begin position="16"/>
        <end position="70"/>
    </location>
</feature>
<comment type="caution">
    <text evidence="2">The sequence shown here is derived from an EMBL/GenBank/DDBJ whole genome shotgun (WGS) entry which is preliminary data.</text>
</comment>
<organism evidence="2 3">
    <name type="scientific">Bacillus suaedaesalsae</name>
    <dbReference type="NCBI Taxonomy" id="2810349"/>
    <lineage>
        <taxon>Bacteria</taxon>
        <taxon>Bacillati</taxon>
        <taxon>Bacillota</taxon>
        <taxon>Bacilli</taxon>
        <taxon>Bacillales</taxon>
        <taxon>Bacillaceae</taxon>
        <taxon>Bacillus</taxon>
    </lineage>
</organism>
<dbReference type="Pfam" id="PF01381">
    <property type="entry name" value="HTH_3"/>
    <property type="match status" value="1"/>
</dbReference>
<protein>
    <submittedName>
        <fullName evidence="2">Helix-turn-helix transcriptional regulator</fullName>
    </submittedName>
</protein>
<gene>
    <name evidence="2" type="ORF">JR050_13385</name>
</gene>
<dbReference type="EMBL" id="JAFELM010000033">
    <property type="protein sequence ID" value="MBM6618657.1"/>
    <property type="molecule type" value="Genomic_DNA"/>
</dbReference>
<dbReference type="InterPro" id="IPR001387">
    <property type="entry name" value="Cro/C1-type_HTH"/>
</dbReference>
<reference evidence="2 3" key="1">
    <citation type="submission" date="2021-02" db="EMBL/GenBank/DDBJ databases">
        <title>Bacillus sp. RD4P76, an endophyte from a halophyte.</title>
        <authorList>
            <person name="Sun J.-Q."/>
        </authorList>
    </citation>
    <scope>NUCLEOTIDE SEQUENCE [LARGE SCALE GENOMIC DNA]</scope>
    <source>
        <strain evidence="2 3">RD4P76</strain>
    </source>
</reference>
<dbReference type="SUPFAM" id="SSF47413">
    <property type="entry name" value="lambda repressor-like DNA-binding domains"/>
    <property type="match status" value="1"/>
</dbReference>
<sequence>MSDKDQLLTKLIGEKIREARQAITVNQEEFAHRIGIHRNNLGRIERGLSLPKGITIAKMITEWDIDITKIVQEASAEVKLLFPDEE</sequence>
<evidence type="ECO:0000313" key="2">
    <source>
        <dbReference type="EMBL" id="MBM6618657.1"/>
    </source>
</evidence>
<keyword evidence="3" id="KW-1185">Reference proteome</keyword>
<dbReference type="RefSeq" id="WP_204204013.1">
    <property type="nucleotide sequence ID" value="NZ_JAFELM010000033.1"/>
</dbReference>
<dbReference type="SMART" id="SM00530">
    <property type="entry name" value="HTH_XRE"/>
    <property type="match status" value="1"/>
</dbReference>
<dbReference type="InterPro" id="IPR010982">
    <property type="entry name" value="Lambda_DNA-bd_dom_sf"/>
</dbReference>
<dbReference type="CDD" id="cd00093">
    <property type="entry name" value="HTH_XRE"/>
    <property type="match status" value="1"/>
</dbReference>
<dbReference type="Gene3D" id="1.10.260.40">
    <property type="entry name" value="lambda repressor-like DNA-binding domains"/>
    <property type="match status" value="1"/>
</dbReference>
<proteinExistence type="predicted"/>
<dbReference type="Proteomes" id="UP001518925">
    <property type="component" value="Unassembled WGS sequence"/>
</dbReference>
<dbReference type="PROSITE" id="PS50943">
    <property type="entry name" value="HTH_CROC1"/>
    <property type="match status" value="1"/>
</dbReference>